<sequence>MSWFSSCSNCGGVFNGGNYPSCSIVGSRNEFVHDPLPFDNTPDFSYQPPQHHGNEELNTIPKKELEEFIKFGVEDLIPIPSESKDTYGGDSECILLLCDDFSPNDIPEKKTMTLSNPFFNSNDDFTFSDDESLSDEDVPEDNVKIYLIPLFEFDDEYISSDVNPLFDEVLENIECKDSYDSNLDETNLLVTPLSDANKDECFDSGGNDDDINVLDSEDCYYDSEGDILYLESFLNDDLVHHDSSIPVMSVVSILEGFIDEPPFEENDDLFDLKSKNDDWKNILYDAPIFIAEDKVFDPRIYVKKFSPTYVSLPFTDRHYLYFTYVVRILLLYITYPVVSPFLISSRRLPPDLEVSRARGFHRPLELQSFAYGNPIS</sequence>
<gene>
    <name evidence="1" type="ORF">Tci_002649</name>
</gene>
<comment type="caution">
    <text evidence="1">The sequence shown here is derived from an EMBL/GenBank/DDBJ whole genome shotgun (WGS) entry which is preliminary data.</text>
</comment>
<accession>A0A6L2J1L0</accession>
<proteinExistence type="predicted"/>
<name>A0A6L2J1L0_TANCI</name>
<evidence type="ECO:0000313" key="1">
    <source>
        <dbReference type="EMBL" id="GEU30671.1"/>
    </source>
</evidence>
<reference evidence="1" key="1">
    <citation type="journal article" date="2019" name="Sci. Rep.">
        <title>Draft genome of Tanacetum cinerariifolium, the natural source of mosquito coil.</title>
        <authorList>
            <person name="Yamashiro T."/>
            <person name="Shiraishi A."/>
            <person name="Satake H."/>
            <person name="Nakayama K."/>
        </authorList>
    </citation>
    <scope>NUCLEOTIDE SEQUENCE</scope>
</reference>
<evidence type="ECO:0008006" key="2">
    <source>
        <dbReference type="Google" id="ProtNLM"/>
    </source>
</evidence>
<dbReference type="EMBL" id="BKCJ010000177">
    <property type="protein sequence ID" value="GEU30671.1"/>
    <property type="molecule type" value="Genomic_DNA"/>
</dbReference>
<protein>
    <recommendedName>
        <fullName evidence="2">Reverse transcriptase domain-containing protein</fullName>
    </recommendedName>
</protein>
<dbReference type="AlphaFoldDB" id="A0A6L2J1L0"/>
<organism evidence="1">
    <name type="scientific">Tanacetum cinerariifolium</name>
    <name type="common">Dalmatian daisy</name>
    <name type="synonym">Chrysanthemum cinerariifolium</name>
    <dbReference type="NCBI Taxonomy" id="118510"/>
    <lineage>
        <taxon>Eukaryota</taxon>
        <taxon>Viridiplantae</taxon>
        <taxon>Streptophyta</taxon>
        <taxon>Embryophyta</taxon>
        <taxon>Tracheophyta</taxon>
        <taxon>Spermatophyta</taxon>
        <taxon>Magnoliopsida</taxon>
        <taxon>eudicotyledons</taxon>
        <taxon>Gunneridae</taxon>
        <taxon>Pentapetalae</taxon>
        <taxon>asterids</taxon>
        <taxon>campanulids</taxon>
        <taxon>Asterales</taxon>
        <taxon>Asteraceae</taxon>
        <taxon>Asteroideae</taxon>
        <taxon>Anthemideae</taxon>
        <taxon>Anthemidinae</taxon>
        <taxon>Tanacetum</taxon>
    </lineage>
</organism>